<accession>A0A5K3ERB8</accession>
<keyword evidence="6 14" id="KW-0479">Metal-binding</keyword>
<dbReference type="GO" id="GO:0046872">
    <property type="term" value="F:metal ion binding"/>
    <property type="evidence" value="ECO:0007669"/>
    <property type="project" value="UniProtKB-KW"/>
</dbReference>
<dbReference type="EC" id="2.4.1.135" evidence="3 16"/>
<evidence type="ECO:0000256" key="15">
    <source>
        <dbReference type="PIRSR" id="PIRSR605027-4"/>
    </source>
</evidence>
<reference evidence="17" key="1">
    <citation type="submission" date="2019-11" db="UniProtKB">
        <authorList>
            <consortium name="WormBaseParasite"/>
        </authorList>
    </citation>
    <scope>IDENTIFICATION</scope>
</reference>
<dbReference type="Gene3D" id="3.90.550.10">
    <property type="entry name" value="Spore Coat Polysaccharide Biosynthesis Protein SpsA, Chain A"/>
    <property type="match status" value="1"/>
</dbReference>
<evidence type="ECO:0000256" key="14">
    <source>
        <dbReference type="PIRSR" id="PIRSR605027-3"/>
    </source>
</evidence>
<evidence type="ECO:0000256" key="6">
    <source>
        <dbReference type="ARBA" id="ARBA00022723"/>
    </source>
</evidence>
<feature type="active site" description="Proton donor/acceptor" evidence="13">
    <location>
        <position position="224"/>
    </location>
</feature>
<comment type="catalytic activity">
    <reaction evidence="12 16">
        <text>3-O-(beta-D-galactosyl-(1-&gt;3)-beta-D-galactosyl-(1-&gt;4)-beta-D-xylosyl)-L-seryl-[protein] + UDP-alpha-D-glucuronate = 3-O-(beta-D-GlcA-(1-&gt;3)-beta-D-Gal-(1-&gt;3)-beta-D-Gal-(1-&gt;4)-beta-D-Xyl)-L-seryl-[protein] + UDP + H(+)</text>
        <dbReference type="Rhea" id="RHEA:24168"/>
        <dbReference type="Rhea" id="RHEA-COMP:12571"/>
        <dbReference type="Rhea" id="RHEA-COMP:12573"/>
        <dbReference type="ChEBI" id="CHEBI:15378"/>
        <dbReference type="ChEBI" id="CHEBI:58052"/>
        <dbReference type="ChEBI" id="CHEBI:58223"/>
        <dbReference type="ChEBI" id="CHEBI:132090"/>
        <dbReference type="ChEBI" id="CHEBI:132093"/>
        <dbReference type="EC" id="2.4.1.135"/>
    </reaction>
</comment>
<dbReference type="UniPathway" id="UPA00378"/>
<keyword evidence="7 16" id="KW-0735">Signal-anchor</keyword>
<dbReference type="PANTHER" id="PTHR10896">
    <property type="entry name" value="GALACTOSYLGALACTOSYLXYLOSYLPROTEIN 3-BETA-GLUCURONOSYLTRANSFERASE BETA-1,3-GLUCURONYLTRANSFERASE"/>
    <property type="match status" value="1"/>
</dbReference>
<proteinExistence type="inferred from homology"/>
<dbReference type="InterPro" id="IPR005027">
    <property type="entry name" value="Glyco_trans_43"/>
</dbReference>
<evidence type="ECO:0000256" key="2">
    <source>
        <dbReference type="ARBA" id="ARBA00007706"/>
    </source>
</evidence>
<evidence type="ECO:0000256" key="11">
    <source>
        <dbReference type="ARBA" id="ARBA00023211"/>
    </source>
</evidence>
<dbReference type="Pfam" id="PF03360">
    <property type="entry name" value="Glyco_transf_43"/>
    <property type="match status" value="1"/>
</dbReference>
<dbReference type="AlphaFoldDB" id="A0A5K3ERB8"/>
<evidence type="ECO:0000256" key="5">
    <source>
        <dbReference type="ARBA" id="ARBA00022692"/>
    </source>
</evidence>
<comment type="similarity">
    <text evidence="2 16">Belongs to the glycosyltransferase 43 family.</text>
</comment>
<keyword evidence="11 14" id="KW-0464">Manganese</keyword>
<evidence type="ECO:0000313" key="17">
    <source>
        <dbReference type="WBParaSite" id="MCU_002134-RA"/>
    </source>
</evidence>
<comment type="subcellular location">
    <subcellularLocation>
        <location evidence="16">Golgi apparatus membrane</location>
        <topology evidence="16">Single-pass type II membrane protein</topology>
    </subcellularLocation>
    <subcellularLocation>
        <location evidence="1">Membrane</location>
        <topology evidence="1">Single-pass type II membrane protein</topology>
    </subcellularLocation>
</comment>
<keyword evidence="9" id="KW-0472">Membrane</keyword>
<dbReference type="PANTHER" id="PTHR10896:SF65">
    <property type="entry name" value="GALACTOSYLGALACTOSYLXYLOSYLPROTEIN 3-BETA-GLUCURONOSYLTRANSFERASE 3"/>
    <property type="match status" value="1"/>
</dbReference>
<evidence type="ECO:0000256" key="7">
    <source>
        <dbReference type="ARBA" id="ARBA00022968"/>
    </source>
</evidence>
<dbReference type="FunFam" id="3.90.550.10:FF:000044">
    <property type="entry name" value="Galactosylgalactosylxylosylprotein 3-beta-glucuronosyltransferase"/>
    <property type="match status" value="1"/>
</dbReference>
<dbReference type="GO" id="GO:0005975">
    <property type="term" value="P:carbohydrate metabolic process"/>
    <property type="evidence" value="ECO:0007669"/>
    <property type="project" value="TreeGrafter"/>
</dbReference>
<evidence type="ECO:0000256" key="16">
    <source>
        <dbReference type="RuleBase" id="RU363127"/>
    </source>
</evidence>
<sequence>MLRAKKKLSLIFLCVIFGIVLIDLCQKSISAVTIYVITPTFYRISQKPDLVRLCNTFKLVDNMHWIVVEDSLVRTALVSRFLNECSVPSTHLNAASPKDRKKYHIKGSNQRNAGIEWLRKHRVSRYHKGVVYFADDDNTYDPRLFNEMRTLNMGATWPVGIVGGSSWEGCITAPDDPNRIIGFWTGYKPFRRFPIDMAAFAINLDLLFIYPNASFDYKHVEQQEGALLSQLGFKSAMDLEPRAEGCSKILVWHTKTYNPSIPLSRPNQPKIADFL</sequence>
<dbReference type="InterPro" id="IPR029044">
    <property type="entry name" value="Nucleotide-diphossugar_trans"/>
</dbReference>
<dbReference type="GO" id="GO:0000139">
    <property type="term" value="C:Golgi membrane"/>
    <property type="evidence" value="ECO:0007669"/>
    <property type="project" value="UniProtKB-SubCell"/>
</dbReference>
<keyword evidence="10" id="KW-0325">Glycoprotein</keyword>
<dbReference type="GO" id="GO:0050650">
    <property type="term" value="P:chondroitin sulfate proteoglycan biosynthetic process"/>
    <property type="evidence" value="ECO:0007669"/>
    <property type="project" value="TreeGrafter"/>
</dbReference>
<keyword evidence="16" id="KW-0333">Golgi apparatus</keyword>
<evidence type="ECO:0000256" key="8">
    <source>
        <dbReference type="ARBA" id="ARBA00022989"/>
    </source>
</evidence>
<evidence type="ECO:0000256" key="3">
    <source>
        <dbReference type="ARBA" id="ARBA00012641"/>
    </source>
</evidence>
<evidence type="ECO:0000256" key="4">
    <source>
        <dbReference type="ARBA" id="ARBA00022679"/>
    </source>
</evidence>
<keyword evidence="4 16" id="KW-0808">Transferase</keyword>
<dbReference type="WBParaSite" id="MCU_002134-RA">
    <property type="protein sequence ID" value="MCU_002134-RA"/>
    <property type="gene ID" value="MCU_002134"/>
</dbReference>
<evidence type="ECO:0000256" key="10">
    <source>
        <dbReference type="ARBA" id="ARBA00023180"/>
    </source>
</evidence>
<organism evidence="17">
    <name type="scientific">Mesocestoides corti</name>
    <name type="common">Flatworm</name>
    <dbReference type="NCBI Taxonomy" id="53468"/>
    <lineage>
        <taxon>Eukaryota</taxon>
        <taxon>Metazoa</taxon>
        <taxon>Spiralia</taxon>
        <taxon>Lophotrochozoa</taxon>
        <taxon>Platyhelminthes</taxon>
        <taxon>Cestoda</taxon>
        <taxon>Eucestoda</taxon>
        <taxon>Cyclophyllidea</taxon>
        <taxon>Mesocestoididae</taxon>
        <taxon>Mesocestoides</taxon>
    </lineage>
</organism>
<keyword evidence="5" id="KW-0812">Transmembrane</keyword>
<evidence type="ECO:0000256" key="13">
    <source>
        <dbReference type="PIRSR" id="PIRSR605027-1"/>
    </source>
</evidence>
<name>A0A5K3ERB8_MESCO</name>
<comment type="cofactor">
    <cofactor evidence="14 16">
        <name>Mn(2+)</name>
        <dbReference type="ChEBI" id="CHEBI:29035"/>
    </cofactor>
</comment>
<dbReference type="GO" id="GO:0015018">
    <property type="term" value="F:galactosylgalactosylxylosylprotein 3-beta-glucuronosyltransferase activity"/>
    <property type="evidence" value="ECO:0007669"/>
    <property type="project" value="UniProtKB-UniRule"/>
</dbReference>
<feature type="binding site" evidence="14">
    <location>
        <position position="137"/>
    </location>
    <ligand>
        <name>Mn(2+)</name>
        <dbReference type="ChEBI" id="CHEBI:29035"/>
    </ligand>
</feature>
<comment type="pathway">
    <text evidence="16">Protein modification; protein glycosylation.</text>
</comment>
<dbReference type="CDD" id="cd00218">
    <property type="entry name" value="GlcAT-I"/>
    <property type="match status" value="1"/>
</dbReference>
<evidence type="ECO:0000256" key="9">
    <source>
        <dbReference type="ARBA" id="ARBA00023136"/>
    </source>
</evidence>
<feature type="site" description="Interaction with galactose moiety of substrate glycoprotein" evidence="15">
    <location>
        <position position="168"/>
    </location>
</feature>
<keyword evidence="8" id="KW-1133">Transmembrane helix</keyword>
<evidence type="ECO:0000256" key="12">
    <source>
        <dbReference type="ARBA" id="ARBA00047979"/>
    </source>
</evidence>
<evidence type="ECO:0000256" key="1">
    <source>
        <dbReference type="ARBA" id="ARBA00004606"/>
    </source>
</evidence>
<dbReference type="SUPFAM" id="SSF53448">
    <property type="entry name" value="Nucleotide-diphospho-sugar transferases"/>
    <property type="match status" value="1"/>
</dbReference>
<protein>
    <recommendedName>
        <fullName evidence="3 16">Galactosylgalactosylxylosylprotein 3-beta-glucuronosyltransferase</fullName>
        <ecNumber evidence="3 16">2.4.1.135</ecNumber>
    </recommendedName>
</protein>